<dbReference type="Proteomes" id="UP000037784">
    <property type="component" value="Unassembled WGS sequence"/>
</dbReference>
<comment type="caution">
    <text evidence="2">The sequence shown here is derived from an EMBL/GenBank/DDBJ whole genome shotgun (WGS) entry which is preliminary data.</text>
</comment>
<dbReference type="PATRIC" id="fig|872965.6.peg.203"/>
<evidence type="ECO:0000259" key="1">
    <source>
        <dbReference type="Pfam" id="PF08450"/>
    </source>
</evidence>
<organism evidence="2 4">
    <name type="scientific">Ardenticatena maritima</name>
    <dbReference type="NCBI Taxonomy" id="872965"/>
    <lineage>
        <taxon>Bacteria</taxon>
        <taxon>Bacillati</taxon>
        <taxon>Chloroflexota</taxon>
        <taxon>Ardenticatenia</taxon>
        <taxon>Ardenticatenales</taxon>
        <taxon>Ardenticatenaceae</taxon>
        <taxon>Ardenticatena</taxon>
    </lineage>
</organism>
<accession>A0A0M8KAC1</accession>
<name>A0A0M8KAC1_9CHLR</name>
<proteinExistence type="predicted"/>
<dbReference type="PANTHER" id="PTHR47572">
    <property type="entry name" value="LIPOPROTEIN-RELATED"/>
    <property type="match status" value="1"/>
</dbReference>
<reference evidence="4" key="3">
    <citation type="submission" date="2015-08" db="EMBL/GenBank/DDBJ databases">
        <title>Draft Genome Sequence of a Heterotrophic Facultative Anaerobic Bacterium Ardenticatena maritima Strain 110S.</title>
        <authorList>
            <person name="Kawaichi S."/>
            <person name="Yoshida T."/>
            <person name="Sako Y."/>
            <person name="Nakamura R."/>
        </authorList>
    </citation>
    <scope>NUCLEOTIDE SEQUENCE [LARGE SCALE GENOMIC DNA]</scope>
    <source>
        <strain evidence="4">110S</strain>
    </source>
</reference>
<evidence type="ECO:0000313" key="4">
    <source>
        <dbReference type="Proteomes" id="UP000037784"/>
    </source>
</evidence>
<dbReference type="EMBL" id="BBZA01000226">
    <property type="protein sequence ID" value="GAP64141.1"/>
    <property type="molecule type" value="Genomic_DNA"/>
</dbReference>
<dbReference type="InterPro" id="IPR051262">
    <property type="entry name" value="SMP-30/CGR1_Lactonase"/>
</dbReference>
<dbReference type="Proteomes" id="UP000050502">
    <property type="component" value="Unassembled WGS sequence"/>
</dbReference>
<evidence type="ECO:0000313" key="2">
    <source>
        <dbReference type="EMBL" id="GAP64141.1"/>
    </source>
</evidence>
<dbReference type="EMBL" id="LGKN01000003">
    <property type="protein sequence ID" value="KPL89172.1"/>
    <property type="molecule type" value="Genomic_DNA"/>
</dbReference>
<dbReference type="InterPro" id="IPR013658">
    <property type="entry name" value="SGL"/>
</dbReference>
<dbReference type="PANTHER" id="PTHR47572:SF5">
    <property type="entry name" value="BLR2277 PROTEIN"/>
    <property type="match status" value="1"/>
</dbReference>
<dbReference type="AlphaFoldDB" id="A0A0M8KAC1"/>
<reference evidence="3 5" key="2">
    <citation type="submission" date="2015-07" db="EMBL/GenBank/DDBJ databases">
        <title>Whole genome sequence of Ardenticatena maritima DSM 23922.</title>
        <authorList>
            <person name="Hemp J."/>
            <person name="Ward L.M."/>
            <person name="Pace L.A."/>
            <person name="Fischer W.W."/>
        </authorList>
    </citation>
    <scope>NUCLEOTIDE SEQUENCE [LARGE SCALE GENOMIC DNA]</scope>
    <source>
        <strain evidence="3 5">110S</strain>
    </source>
</reference>
<dbReference type="InterPro" id="IPR011042">
    <property type="entry name" value="6-blade_b-propeller_TolB-like"/>
</dbReference>
<sequence length="321" mass="35463">MSLQDFRVDPSTLTFVGRDLARPESVLAEPDGTLWCSDARGSVTRIAPDGTQTLLGSQGHEPNGLAMSADRQTLYIANFGDGRVYQMDREGNERVFLDSIEGRSPLGAANFVFIDSRDRFWISVSTLEIPWWPAAQRPRPDGYIILVDENGARIVADGIYFPNEIRMNHDESYLYVAETMKRRMVRYPVLPDGSLGPQEVVPPGDLGRGAYVDGFAFDAEGNIWVTLLVRNEVVVITPDGDVYTVLSDVNEAAIDNAEAKLEDGTLTPMDMFACAGPHLQLPASITFGGPDLRTVYLGSLGMNRLPTFRSPIPGLPMRHWR</sequence>
<dbReference type="InParanoid" id="A0A0M8KAC1"/>
<dbReference type="RefSeq" id="WP_054493880.1">
    <property type="nucleotide sequence ID" value="NZ_BBZA01000226.1"/>
</dbReference>
<evidence type="ECO:0000313" key="3">
    <source>
        <dbReference type="EMBL" id="KPL89172.1"/>
    </source>
</evidence>
<protein>
    <submittedName>
        <fullName evidence="3">Gluconolactonase</fullName>
    </submittedName>
</protein>
<dbReference type="STRING" id="872965.SE16_01305"/>
<evidence type="ECO:0000313" key="5">
    <source>
        <dbReference type="Proteomes" id="UP000050502"/>
    </source>
</evidence>
<dbReference type="SUPFAM" id="SSF63829">
    <property type="entry name" value="Calcium-dependent phosphotriesterase"/>
    <property type="match status" value="1"/>
</dbReference>
<dbReference type="OrthoDB" id="2633250at2"/>
<feature type="domain" description="SMP-30/Gluconolactonase/LRE-like region" evidence="1">
    <location>
        <begin position="24"/>
        <end position="244"/>
    </location>
</feature>
<gene>
    <name evidence="2" type="ORF">ARMA_2564</name>
    <name evidence="3" type="ORF">SE16_01305</name>
</gene>
<dbReference type="Pfam" id="PF08450">
    <property type="entry name" value="SGL"/>
    <property type="match status" value="1"/>
</dbReference>
<dbReference type="Gene3D" id="2.120.10.30">
    <property type="entry name" value="TolB, C-terminal domain"/>
    <property type="match status" value="2"/>
</dbReference>
<keyword evidence="4" id="KW-1185">Reference proteome</keyword>
<reference evidence="2 4" key="1">
    <citation type="journal article" date="2015" name="Genome Announc.">
        <title>Draft Genome Sequence of a Heterotrophic Facultative Anaerobic Thermophilic Bacterium, Ardenticatena maritima Strain 110ST.</title>
        <authorList>
            <person name="Kawaichi S."/>
            <person name="Yoshida T."/>
            <person name="Sako Y."/>
            <person name="Nakamura R."/>
        </authorList>
    </citation>
    <scope>NUCLEOTIDE SEQUENCE [LARGE SCALE GENOMIC DNA]</scope>
    <source>
        <strain evidence="2 4">110S</strain>
    </source>
</reference>